<gene>
    <name evidence="1" type="ORF">LTR37_016212</name>
</gene>
<organism evidence="1 2">
    <name type="scientific">Vermiconidia calcicola</name>
    <dbReference type="NCBI Taxonomy" id="1690605"/>
    <lineage>
        <taxon>Eukaryota</taxon>
        <taxon>Fungi</taxon>
        <taxon>Dikarya</taxon>
        <taxon>Ascomycota</taxon>
        <taxon>Pezizomycotina</taxon>
        <taxon>Dothideomycetes</taxon>
        <taxon>Dothideomycetidae</taxon>
        <taxon>Mycosphaerellales</taxon>
        <taxon>Extremaceae</taxon>
        <taxon>Vermiconidia</taxon>
    </lineage>
</organism>
<evidence type="ECO:0000313" key="2">
    <source>
        <dbReference type="Proteomes" id="UP001281147"/>
    </source>
</evidence>
<keyword evidence="2" id="KW-1185">Reference proteome</keyword>
<proteinExistence type="predicted"/>
<sequence>MEPKSNTILAPTVPLNAMNRVFELPELLEQILLGLDFRTLLLSQRVSTKWSDLIGRTKSLQQKLFFLPVASVDEAVDLGIVERDSLLLVEYRSDIHEIGKITEAASTSRREYARTCVHGSQGAFTEEPLTPLAKAESDIGRRDGPDEGTVRRWTEDAQATILGHQGLNLDWWHCNQVWIPMKGLGYAYDELEGAFCGVKKDFFGQKQDVEPEQP</sequence>
<accession>A0ACC3MPE4</accession>
<comment type="caution">
    <text evidence="1">The sequence shown here is derived from an EMBL/GenBank/DDBJ whole genome shotgun (WGS) entry which is preliminary data.</text>
</comment>
<reference evidence="1" key="1">
    <citation type="submission" date="2023-07" db="EMBL/GenBank/DDBJ databases">
        <title>Black Yeasts Isolated from many extreme environments.</title>
        <authorList>
            <person name="Coleine C."/>
            <person name="Stajich J.E."/>
            <person name="Selbmann L."/>
        </authorList>
    </citation>
    <scope>NUCLEOTIDE SEQUENCE</scope>
    <source>
        <strain evidence="1">CCFEE 5714</strain>
    </source>
</reference>
<dbReference type="EMBL" id="JAUTXU010000191">
    <property type="protein sequence ID" value="KAK3699968.1"/>
    <property type="molecule type" value="Genomic_DNA"/>
</dbReference>
<dbReference type="Proteomes" id="UP001281147">
    <property type="component" value="Unassembled WGS sequence"/>
</dbReference>
<evidence type="ECO:0000313" key="1">
    <source>
        <dbReference type="EMBL" id="KAK3699968.1"/>
    </source>
</evidence>
<name>A0ACC3MPE4_9PEZI</name>
<protein>
    <submittedName>
        <fullName evidence="1">Uncharacterized protein</fullName>
    </submittedName>
</protein>